<protein>
    <recommendedName>
        <fullName evidence="4">Baseplate protein J-like domain-containing protein</fullName>
    </recommendedName>
</protein>
<reference evidence="2 3" key="1">
    <citation type="submission" date="2017-09" db="EMBL/GenBank/DDBJ databases">
        <title>Depth-based differentiation of microbial function through sediment-hosted aquifers and enrichment of novel symbionts in the deep terrestrial subsurface.</title>
        <authorList>
            <person name="Probst A.J."/>
            <person name="Ladd B."/>
            <person name="Jarett J.K."/>
            <person name="Geller-Mcgrath D.E."/>
            <person name="Sieber C.M."/>
            <person name="Emerson J.B."/>
            <person name="Anantharaman K."/>
            <person name="Thomas B.C."/>
            <person name="Malmstrom R."/>
            <person name="Stieglmeier M."/>
            <person name="Klingl A."/>
            <person name="Woyke T."/>
            <person name="Ryan C.M."/>
            <person name="Banfield J.F."/>
        </authorList>
    </citation>
    <scope>NUCLEOTIDE SEQUENCE [LARGE SCALE GENOMIC DNA]</scope>
    <source>
        <strain evidence="2">CG22_combo_CG10-13_8_21_14_all_47_17</strain>
    </source>
</reference>
<keyword evidence="1" id="KW-0812">Transmembrane</keyword>
<name>A0A2H0BTD8_9BACT</name>
<dbReference type="Proteomes" id="UP000231581">
    <property type="component" value="Unassembled WGS sequence"/>
</dbReference>
<proteinExistence type="predicted"/>
<keyword evidence="1" id="KW-0472">Membrane</keyword>
<accession>A0A2H0BTD8</accession>
<feature type="transmembrane region" description="Helical" evidence="1">
    <location>
        <begin position="30"/>
        <end position="49"/>
    </location>
</feature>
<dbReference type="AlphaFoldDB" id="A0A2H0BTD8"/>
<evidence type="ECO:0008006" key="4">
    <source>
        <dbReference type="Google" id="ProtNLM"/>
    </source>
</evidence>
<sequence>MNPRSRRPGAVRISAPSFPTSPHPSIYRKIAYTFLGLTVVIVIAVLWLTSVKAEVLIKTTRQTVSLDGTVEVAKTPAQGQIPGRVVQGTFEKIQEFFVATSTQATSDTAVNTPVETTQLPDNQVRARGKVRIINEYSKTQPLVRTTRLLTPDNKLYRIDKSISVPPGGEVEVEAYADQTGYDLAIGPSKFTIPGLYEPLQQYIYAISDAPFTVQPISQTEVASTDTVAPQPVGEKVKQSDLDSAEKTLMDVVLARAKTDLATEAGNPENMETVYVVKVVDQKTNATVGQVTESFLSSLKLEVTAVYYSKEDMRALVRSKLRERVPEGNEFLPTEASSASYSLESADLDNEVASIRIKADGSYHLSPNNALLQPSVFAGKSKDEVVTLLHSVDGVESIDIVLHPSWLRNIPSFKDKIKVTVE</sequence>
<keyword evidence="1" id="KW-1133">Transmembrane helix</keyword>
<evidence type="ECO:0000313" key="3">
    <source>
        <dbReference type="Proteomes" id="UP000231581"/>
    </source>
</evidence>
<evidence type="ECO:0000313" key="2">
    <source>
        <dbReference type="EMBL" id="PIP60933.1"/>
    </source>
</evidence>
<organism evidence="2 3">
    <name type="scientific">Candidatus Uhrbacteria bacterium CG22_combo_CG10-13_8_21_14_all_47_17</name>
    <dbReference type="NCBI Taxonomy" id="1975041"/>
    <lineage>
        <taxon>Bacteria</taxon>
        <taxon>Candidatus Uhriibacteriota</taxon>
    </lineage>
</organism>
<evidence type="ECO:0000256" key="1">
    <source>
        <dbReference type="SAM" id="Phobius"/>
    </source>
</evidence>
<dbReference type="EMBL" id="PCSZ01000012">
    <property type="protein sequence ID" value="PIP60933.1"/>
    <property type="molecule type" value="Genomic_DNA"/>
</dbReference>
<gene>
    <name evidence="2" type="ORF">COX00_00495</name>
</gene>
<comment type="caution">
    <text evidence="2">The sequence shown here is derived from an EMBL/GenBank/DDBJ whole genome shotgun (WGS) entry which is preliminary data.</text>
</comment>